<dbReference type="EMBL" id="LAZR01049204">
    <property type="protein sequence ID" value="KKK90189.1"/>
    <property type="molecule type" value="Genomic_DNA"/>
</dbReference>
<reference evidence="1" key="1">
    <citation type="journal article" date="2015" name="Nature">
        <title>Complex archaea that bridge the gap between prokaryotes and eukaryotes.</title>
        <authorList>
            <person name="Spang A."/>
            <person name="Saw J.H."/>
            <person name="Jorgensen S.L."/>
            <person name="Zaremba-Niedzwiedzka K."/>
            <person name="Martijn J."/>
            <person name="Lind A.E."/>
            <person name="van Eijk R."/>
            <person name="Schleper C."/>
            <person name="Guy L."/>
            <person name="Ettema T.J."/>
        </authorList>
    </citation>
    <scope>NUCLEOTIDE SEQUENCE</scope>
</reference>
<proteinExistence type="predicted"/>
<feature type="non-terminal residue" evidence="1">
    <location>
        <position position="39"/>
    </location>
</feature>
<comment type="caution">
    <text evidence="1">The sequence shown here is derived from an EMBL/GenBank/DDBJ whole genome shotgun (WGS) entry which is preliminary data.</text>
</comment>
<protein>
    <submittedName>
        <fullName evidence="1">Uncharacterized protein</fullName>
    </submittedName>
</protein>
<sequence length="39" mass="4420">MLKADLKKMESYITQGTDYSQGVLGSIHFRQSAVFQGRK</sequence>
<evidence type="ECO:0000313" key="1">
    <source>
        <dbReference type="EMBL" id="KKK90189.1"/>
    </source>
</evidence>
<dbReference type="AlphaFoldDB" id="A0A0F9BHU3"/>
<organism evidence="1">
    <name type="scientific">marine sediment metagenome</name>
    <dbReference type="NCBI Taxonomy" id="412755"/>
    <lineage>
        <taxon>unclassified sequences</taxon>
        <taxon>metagenomes</taxon>
        <taxon>ecological metagenomes</taxon>
    </lineage>
</organism>
<accession>A0A0F9BHU3</accession>
<gene>
    <name evidence="1" type="ORF">LCGC14_2725600</name>
</gene>
<name>A0A0F9BHU3_9ZZZZ</name>